<dbReference type="VEuPathDB" id="CryptoDB:CmeUKMEL1_01720"/>
<dbReference type="EMBL" id="JIBK01000003">
    <property type="protein sequence ID" value="POM82303.1"/>
    <property type="molecule type" value="Genomic_DNA"/>
</dbReference>
<name>A0A2P4YWZ1_9CRYT</name>
<gene>
    <name evidence="1" type="ORF">CmeUKMEL1_01720</name>
</gene>
<accession>A0A2P4YWZ1</accession>
<evidence type="ECO:0000313" key="2">
    <source>
        <dbReference type="Proteomes" id="UP000236928"/>
    </source>
</evidence>
<keyword evidence="2" id="KW-1185">Reference proteome</keyword>
<dbReference type="AlphaFoldDB" id="A0A2P4YWZ1"/>
<dbReference type="Proteomes" id="UP000236928">
    <property type="component" value="Unassembled WGS sequence"/>
</dbReference>
<evidence type="ECO:0000313" key="1">
    <source>
        <dbReference type="EMBL" id="POM82303.1"/>
    </source>
</evidence>
<protein>
    <submittedName>
        <fullName evidence="1">Uncharacterized protein</fullName>
    </submittedName>
</protein>
<sequence length="254" mass="29454">MNNQIRDFCDIAILKASYGINIGQTIFVRWIIGTESFDHDNSEELLEKEEIVWWPGRILMTEKEERDSKGRRVYMLKYEERDEFKSDNTRVVFESKERITHLNYNGISLRYCKSKDEIENIKESNEILDNVNEDIIEESEDDKTITIQEILEGDILGFSGSDESESGESGTSGINCFANIFNSLPHEKKIHLAQGYREFADKFISFLRSRMSDDQNKNTITIDDVRDFMASIGLDNINNNNNFDNAKNTSNKEK</sequence>
<comment type="caution">
    <text evidence="1">The sequence shown here is derived from an EMBL/GenBank/DDBJ whole genome shotgun (WGS) entry which is preliminary data.</text>
</comment>
<reference evidence="1 2" key="1">
    <citation type="submission" date="2014-04" db="EMBL/GenBank/DDBJ databases">
        <title>Comparative Genomics of Cryptosporidium Species.</title>
        <authorList>
            <person name="Silva J.C."/>
            <person name="Su Q."/>
            <person name="Chalmers R."/>
            <person name="Chibucos M.C."/>
            <person name="Elwin K."/>
            <person name="Godinez A."/>
            <person name="Guo F."/>
            <person name="Huynh K."/>
            <person name="Orvis J."/>
            <person name="Ott S."/>
            <person name="Sadzewicz L."/>
            <person name="Sengamalay N."/>
            <person name="Shetty A."/>
            <person name="Sun M."/>
            <person name="Tallon L."/>
            <person name="Xiao L."/>
            <person name="Zhang H."/>
            <person name="Fraser C.M."/>
            <person name="Zhu G."/>
            <person name="Kissinger J."/>
            <person name="Widmer G."/>
        </authorList>
    </citation>
    <scope>NUCLEOTIDE SEQUENCE [LARGE SCALE GENOMIC DNA]</scope>
    <source>
        <strain evidence="1 2">UKMEL1</strain>
    </source>
</reference>
<dbReference type="OrthoDB" id="343094at2759"/>
<proteinExistence type="predicted"/>
<organism evidence="1 2">
    <name type="scientific">Cryptosporidium meleagridis</name>
    <dbReference type="NCBI Taxonomy" id="93969"/>
    <lineage>
        <taxon>Eukaryota</taxon>
        <taxon>Sar</taxon>
        <taxon>Alveolata</taxon>
        <taxon>Apicomplexa</taxon>
        <taxon>Conoidasida</taxon>
        <taxon>Coccidia</taxon>
        <taxon>Eucoccidiorida</taxon>
        <taxon>Eimeriorina</taxon>
        <taxon>Cryptosporidiidae</taxon>
        <taxon>Cryptosporidium</taxon>
    </lineage>
</organism>